<dbReference type="InParanoid" id="A0A098DI45"/>
<accession>A0A098DI45</accession>
<sequence>MSPFGQILTKDETTPLGIHGRRSASIHGWIFEVSHAIQNRPLSPLDTSDEPKSPSSLTVEIQFEDLMAEYAEVLERKEKLEDKIADLYYAQQKNGDITFPASWSSSAFTSMTKRQEASNHKGKPTAAKKQELPSTSSDYKEFSPPDQVQERVKDRKSRKPKTEEEKNRHINKVFIRNCL</sequence>
<evidence type="ECO:0000313" key="3">
    <source>
        <dbReference type="EnsemblFungi" id="CEF78628"/>
    </source>
</evidence>
<evidence type="ECO:0000313" key="4">
    <source>
        <dbReference type="Proteomes" id="UP000070720"/>
    </source>
</evidence>
<feature type="compositionally biased region" description="Basic and acidic residues" evidence="1">
    <location>
        <begin position="138"/>
        <end position="153"/>
    </location>
</feature>
<dbReference type="AlphaFoldDB" id="A0A098DI45"/>
<feature type="region of interest" description="Disordered" evidence="1">
    <location>
        <begin position="108"/>
        <end position="170"/>
    </location>
</feature>
<organism evidence="2 4">
    <name type="scientific">Gibberella zeae (strain ATCC MYA-4620 / CBS 123657 / FGSC 9075 / NRRL 31084 / PH-1)</name>
    <name type="common">Wheat head blight fungus</name>
    <name type="synonym">Fusarium graminearum</name>
    <dbReference type="NCBI Taxonomy" id="229533"/>
    <lineage>
        <taxon>Eukaryota</taxon>
        <taxon>Fungi</taxon>
        <taxon>Dikarya</taxon>
        <taxon>Ascomycota</taxon>
        <taxon>Pezizomycotina</taxon>
        <taxon>Sordariomycetes</taxon>
        <taxon>Hypocreomycetidae</taxon>
        <taxon>Hypocreales</taxon>
        <taxon>Nectriaceae</taxon>
        <taxon>Fusarium</taxon>
    </lineage>
</organism>
<reference evidence="3 4" key="1">
    <citation type="journal article" date="2007" name="Science">
        <title>The Fusarium graminearum genome reveals a link between localized polymorphism and pathogen specialization.</title>
        <authorList>
            <person name="Cuomo C.A."/>
            <person name="Gueldener U."/>
            <person name="Xu J.-R."/>
            <person name="Trail F."/>
            <person name="Turgeon B.G."/>
            <person name="Di Pietro A."/>
            <person name="Walton J.D."/>
            <person name="Ma L.-J."/>
            <person name="Baker S.E."/>
            <person name="Rep M."/>
            <person name="Adam G."/>
            <person name="Antoniw J."/>
            <person name="Baldwin T."/>
            <person name="Calvo S.E."/>
            <person name="Chang Y.-L."/>
            <person name="DeCaprio D."/>
            <person name="Gale L.R."/>
            <person name="Gnerre S."/>
            <person name="Goswami R.S."/>
            <person name="Hammond-Kosack K."/>
            <person name="Harris L.J."/>
            <person name="Hilburn K."/>
            <person name="Kennell J.C."/>
            <person name="Kroken S."/>
            <person name="Magnuson J.K."/>
            <person name="Mannhaupt G."/>
            <person name="Mauceli E.W."/>
            <person name="Mewes H.-W."/>
            <person name="Mitterbauer R."/>
            <person name="Muehlbauer G."/>
            <person name="Muensterkoetter M."/>
            <person name="Nelson D."/>
            <person name="O'Donnell K."/>
            <person name="Ouellet T."/>
            <person name="Qi W."/>
            <person name="Quesneville H."/>
            <person name="Roncero M.I.G."/>
            <person name="Seong K.-Y."/>
            <person name="Tetko I.V."/>
            <person name="Urban M."/>
            <person name="Waalwijk C."/>
            <person name="Ward T.J."/>
            <person name="Yao J."/>
            <person name="Birren B.W."/>
            <person name="Kistler H.C."/>
        </authorList>
    </citation>
    <scope>NUCLEOTIDE SEQUENCE [LARGE SCALE GENOMIC DNA]</scope>
    <source>
        <strain evidence="4">ATCC MYA-4620 / CBS 123657 / FGSC 9075 / NRRL 31084 / PH-1</strain>
        <strain evidence="3">PH-1 / ATCC MYA-4620 / FGSC 9075 / NRRL 31084</strain>
    </source>
</reference>
<evidence type="ECO:0000256" key="1">
    <source>
        <dbReference type="SAM" id="MobiDB-lite"/>
    </source>
</evidence>
<proteinExistence type="predicted"/>
<dbReference type="EnsemblFungi" id="CEF78628">
    <property type="protein sequence ID" value="CEF78628"/>
    <property type="gene ID" value="FGRRES_03763_M"/>
</dbReference>
<reference evidence="3" key="4">
    <citation type="submission" date="2017-01" db="UniProtKB">
        <authorList>
            <consortium name="EnsemblFungi"/>
        </authorList>
    </citation>
    <scope>IDENTIFICATION</scope>
    <source>
        <strain evidence="3">PH-1 / ATCC MYA-4620 / FGSC 9075 / NRRL 31084</strain>
    </source>
</reference>
<accession>A0A0E0S553</accession>
<name>A0A098DI45_GIBZE</name>
<keyword evidence="4" id="KW-1185">Reference proteome</keyword>
<protein>
    <submittedName>
        <fullName evidence="2">Chromosome 2, complete genome</fullName>
    </submittedName>
</protein>
<dbReference type="EMBL" id="HG970333">
    <property type="protein sequence ID" value="CEF78628.1"/>
    <property type="molecule type" value="Genomic_DNA"/>
</dbReference>
<reference evidence="2 4" key="3">
    <citation type="journal article" date="2015" name="BMC Genomics">
        <title>The completed genome sequence of the pathogenic ascomycete fungus Fusarium graminearum.</title>
        <authorList>
            <person name="King R."/>
            <person name="Urban M."/>
            <person name="Hammond-Kosack M.C."/>
            <person name="Hassani-Pak K."/>
            <person name="Hammond-Kosack K.E."/>
        </authorList>
    </citation>
    <scope>NUCLEOTIDE SEQUENCE [LARGE SCALE GENOMIC DNA]</scope>
    <source>
        <strain evidence="4">ATCC MYA-4620 / CBS 123657 / FGSC 9075 / NRRL 31084 / PH-1</strain>
        <strain evidence="2">PH-1</strain>
    </source>
</reference>
<gene>
    <name evidence="2" type="ORF">FGRAMPH1_01T13651</name>
</gene>
<dbReference type="VEuPathDB" id="FungiDB:FGRAMPH1_01G13651"/>
<dbReference type="Proteomes" id="UP000070720">
    <property type="component" value="Chromosome 2"/>
</dbReference>
<reference evidence="3 4" key="2">
    <citation type="journal article" date="2010" name="Nature">
        <title>Comparative genomics reveals mobile pathogenicity chromosomes in Fusarium.</title>
        <authorList>
            <person name="Ma L.J."/>
            <person name="van der Does H.C."/>
            <person name="Borkovich K.A."/>
            <person name="Coleman J.J."/>
            <person name="Daboussi M.J."/>
            <person name="Di Pietro A."/>
            <person name="Dufresne M."/>
            <person name="Freitag M."/>
            <person name="Grabherr M."/>
            <person name="Henrissat B."/>
            <person name="Houterman P.M."/>
            <person name="Kang S."/>
            <person name="Shim W.B."/>
            <person name="Woloshuk C."/>
            <person name="Xie X."/>
            <person name="Xu J.R."/>
            <person name="Antoniw J."/>
            <person name="Baker S.E."/>
            <person name="Bluhm B.H."/>
            <person name="Breakspear A."/>
            <person name="Brown D.W."/>
            <person name="Butchko R.A."/>
            <person name="Chapman S."/>
            <person name="Coulson R."/>
            <person name="Coutinho P.M."/>
            <person name="Danchin E.G."/>
            <person name="Diener A."/>
            <person name="Gale L.R."/>
            <person name="Gardiner D.M."/>
            <person name="Goff S."/>
            <person name="Hammond-Kosack K.E."/>
            <person name="Hilburn K."/>
            <person name="Hua-Van A."/>
            <person name="Jonkers W."/>
            <person name="Kazan K."/>
            <person name="Kodira C.D."/>
            <person name="Koehrsen M."/>
            <person name="Kumar L."/>
            <person name="Lee Y.H."/>
            <person name="Li L."/>
            <person name="Manners J.M."/>
            <person name="Miranda-Saavedra D."/>
            <person name="Mukherjee M."/>
            <person name="Park G."/>
            <person name="Park J."/>
            <person name="Park S.Y."/>
            <person name="Proctor R.H."/>
            <person name="Regev A."/>
            <person name="Ruiz-Roldan M.C."/>
            <person name="Sain D."/>
            <person name="Sakthikumar S."/>
            <person name="Sykes S."/>
            <person name="Schwartz D.C."/>
            <person name="Turgeon B.G."/>
            <person name="Wapinski I."/>
            <person name="Yoder O."/>
            <person name="Young S."/>
            <person name="Zeng Q."/>
            <person name="Zhou S."/>
            <person name="Galagan J."/>
            <person name="Cuomo C.A."/>
            <person name="Kistler H.C."/>
            <person name="Rep M."/>
        </authorList>
    </citation>
    <scope>GENOME REANNOTATION</scope>
    <source>
        <strain evidence="4">ATCC MYA-4620 / CBS 123657 / FGSC 9075 / NRRL 31084 / PH-1</strain>
        <strain evidence="3">PH-1 / ATCC MYA-4620 / FGSC 9075 / NRRL 31084</strain>
    </source>
</reference>
<evidence type="ECO:0000313" key="2">
    <source>
        <dbReference type="EMBL" id="CEF78628.1"/>
    </source>
</evidence>